<feature type="non-terminal residue" evidence="1">
    <location>
        <position position="1"/>
    </location>
</feature>
<proteinExistence type="predicted"/>
<name>A0A0H5QQV9_9EUKA</name>
<protein>
    <submittedName>
        <fullName evidence="1">Uncharacterized protein</fullName>
    </submittedName>
</protein>
<evidence type="ECO:0000313" key="1">
    <source>
        <dbReference type="EMBL" id="CRZ04012.1"/>
    </source>
</evidence>
<dbReference type="EMBL" id="HACM01003570">
    <property type="protein sequence ID" value="CRZ04012.1"/>
    <property type="molecule type" value="Transcribed_RNA"/>
</dbReference>
<dbReference type="AlphaFoldDB" id="A0A0H5QQV9"/>
<reference evidence="1" key="1">
    <citation type="submission" date="2015-04" db="EMBL/GenBank/DDBJ databases">
        <title>The genome sequence of the plant pathogenic Rhizarian Plasmodiophora brassicae reveals insights in its biotrophic life cycle and the origin of chitin synthesis.</title>
        <authorList>
            <person name="Schwelm A."/>
            <person name="Fogelqvist J."/>
            <person name="Knaust A."/>
            <person name="Julke S."/>
            <person name="Lilja T."/>
            <person name="Dhandapani V."/>
            <person name="Bonilla-Rosso G."/>
            <person name="Karlsson M."/>
            <person name="Shevchenko A."/>
            <person name="Choi S.R."/>
            <person name="Kim H.G."/>
            <person name="Park J.Y."/>
            <person name="Lim Y.P."/>
            <person name="Ludwig-Muller J."/>
            <person name="Dixelius C."/>
        </authorList>
    </citation>
    <scope>NUCLEOTIDE SEQUENCE</scope>
    <source>
        <tissue evidence="1">Potato root galls</tissue>
    </source>
</reference>
<accession>A0A0H5QQV9</accession>
<feature type="non-terminal residue" evidence="1">
    <location>
        <position position="109"/>
    </location>
</feature>
<sequence length="109" mass="12036">AGSLVIKKCKLGLCLLGQIRTLVKRVEPACLTNAATISIPCEFGCHPFFIFDFFGKYLYIQEILAKCLGASAPPPFYITTWIHPIDSYSSTSQGHQRVPSILVFTLLSL</sequence>
<organism evidence="1">
    <name type="scientific">Spongospora subterranea</name>
    <dbReference type="NCBI Taxonomy" id="70186"/>
    <lineage>
        <taxon>Eukaryota</taxon>
        <taxon>Sar</taxon>
        <taxon>Rhizaria</taxon>
        <taxon>Endomyxa</taxon>
        <taxon>Phytomyxea</taxon>
        <taxon>Plasmodiophorida</taxon>
        <taxon>Plasmodiophoridae</taxon>
        <taxon>Spongospora</taxon>
    </lineage>
</organism>